<feature type="transmembrane region" description="Helical" evidence="1">
    <location>
        <begin position="31"/>
        <end position="56"/>
    </location>
</feature>
<keyword evidence="3" id="KW-1185">Reference proteome</keyword>
<dbReference type="Proteomes" id="UP000433050">
    <property type="component" value="Unassembled WGS sequence"/>
</dbReference>
<evidence type="ECO:0000313" key="3">
    <source>
        <dbReference type="Proteomes" id="UP000433050"/>
    </source>
</evidence>
<protein>
    <recommendedName>
        <fullName evidence="4">Anti-sigma-F factor NrsF</fullName>
    </recommendedName>
</protein>
<evidence type="ECO:0000313" key="2">
    <source>
        <dbReference type="EMBL" id="CAA0090798.1"/>
    </source>
</evidence>
<dbReference type="Pfam" id="PF06532">
    <property type="entry name" value="NrsF"/>
    <property type="match status" value="1"/>
</dbReference>
<feature type="transmembrane region" description="Helical" evidence="1">
    <location>
        <begin position="68"/>
        <end position="89"/>
    </location>
</feature>
<evidence type="ECO:0000256" key="1">
    <source>
        <dbReference type="SAM" id="Phobius"/>
    </source>
</evidence>
<feature type="transmembrane region" description="Helical" evidence="1">
    <location>
        <begin position="192"/>
        <end position="214"/>
    </location>
</feature>
<name>A0A5S9NK43_9HYPH</name>
<dbReference type="RefSeq" id="WP_159598254.1">
    <property type="nucleotide sequence ID" value="NZ_CACSAS010000001.1"/>
</dbReference>
<dbReference type="InterPro" id="IPR009495">
    <property type="entry name" value="NrsF"/>
</dbReference>
<feature type="transmembrane region" description="Helical" evidence="1">
    <location>
        <begin position="130"/>
        <end position="155"/>
    </location>
</feature>
<organism evidence="2 3">
    <name type="scientific">Starkeya nomas</name>
    <dbReference type="NCBI Taxonomy" id="2666134"/>
    <lineage>
        <taxon>Bacteria</taxon>
        <taxon>Pseudomonadati</taxon>
        <taxon>Pseudomonadota</taxon>
        <taxon>Alphaproteobacteria</taxon>
        <taxon>Hyphomicrobiales</taxon>
        <taxon>Xanthobacteraceae</taxon>
        <taxon>Starkeya</taxon>
    </lineage>
</organism>
<feature type="transmembrane region" description="Helical" evidence="1">
    <location>
        <begin position="167"/>
        <end position="186"/>
    </location>
</feature>
<dbReference type="EMBL" id="CACSAS010000001">
    <property type="protein sequence ID" value="CAA0090798.1"/>
    <property type="molecule type" value="Genomic_DNA"/>
</dbReference>
<reference evidence="2 3" key="1">
    <citation type="submission" date="2019-12" db="EMBL/GenBank/DDBJ databases">
        <authorList>
            <person name="Reyes-Prieto M."/>
        </authorList>
    </citation>
    <scope>NUCLEOTIDE SEQUENCE [LARGE SCALE GENOMIC DNA]</scope>
    <source>
        <strain evidence="2">HF14-78462</strain>
    </source>
</reference>
<accession>A0A5S9NK43</accession>
<keyword evidence="1" id="KW-0472">Membrane</keyword>
<proteinExistence type="predicted"/>
<dbReference type="AlphaFoldDB" id="A0A5S9NK43"/>
<keyword evidence="1" id="KW-0812">Transmembrane</keyword>
<feature type="transmembrane region" description="Helical" evidence="1">
    <location>
        <begin position="101"/>
        <end position="118"/>
    </location>
</feature>
<evidence type="ECO:0008006" key="4">
    <source>
        <dbReference type="Google" id="ProtNLM"/>
    </source>
</evidence>
<sequence>MTHRGAASQVGTDELVGSLAREAGRSGLGRVSLAAAIAAAVIAAVPASLALVLALVGARADLSAVLGSWIFLFKVTAMLLLASGAVSLVRAAATPGIAPKPVVMLAPAVLFLIVSALLDSSGLPLAGVRPPFSVLLCVAAIVLASLPGLVLILIVMRRGIPTRLRRAGFFAGLLAGAIGALAYTIACVNDGAAFVALWYIMAIGIVGGIGAAIGPRSLAW</sequence>
<gene>
    <name evidence="2" type="ORF">STARVERO_01223</name>
</gene>
<keyword evidence="1" id="KW-1133">Transmembrane helix</keyword>